<dbReference type="Proteomes" id="UP001458880">
    <property type="component" value="Unassembled WGS sequence"/>
</dbReference>
<name>A0AAW1L7K8_POPJA</name>
<dbReference type="GO" id="GO:0003964">
    <property type="term" value="F:RNA-directed DNA polymerase activity"/>
    <property type="evidence" value="ECO:0007669"/>
    <property type="project" value="UniProtKB-KW"/>
</dbReference>
<sequence length="509" mass="57345">MPVVKAKGAIRICGDYKPTLNPNLVVDDHPLPTINEFFTNMSGGQKFSKIDVQQAYLHLEIHSDDREYLTLNTPIGLLQPTRLMYGVASAPAIWQKTMEQMLQGIEGLAIFFDDITVTAPDDATHIKRLSEAFERFHKFNVRINFEKCTFLANEITCCGYRITKDGVSKSPLKVKEIDSISRPENKQELRVLTWYDPKLPLVLATNSSQFAVGAVLSHLLPDASERPIQFASQTLSKTQREYSNIDREAYVTDHQPLTQIFGSHKGLPIYSASRMQHYAIYLQAFNYTIKYRHTTKHANADAMSRLIQSKEAPQSILEECNVFYIQQIETLPLTVNSLAKATAIDKELVTLLMALKTGEVIPAASRFNIDQNEFGLVEGCIMRGIRVVVPQALRKVIREIGENTEREIKEDEFIVTPPKISSPTNSKTNRYNKSATNAESRAATAARPTTNQQPMPSPELPPQQDPSTSHPEPSQIPGSSSIVRKSGRVIKKPNRLDLTWKFKYSEKIR</sequence>
<evidence type="ECO:0000256" key="1">
    <source>
        <dbReference type="ARBA" id="ARBA00023268"/>
    </source>
</evidence>
<dbReference type="Pfam" id="PF17919">
    <property type="entry name" value="RT_RNaseH_2"/>
    <property type="match status" value="1"/>
</dbReference>
<accession>A0AAW1L7K8</accession>
<feature type="region of interest" description="Disordered" evidence="2">
    <location>
        <begin position="414"/>
        <end position="490"/>
    </location>
</feature>
<feature type="domain" description="Reverse transcriptase" evidence="3">
    <location>
        <begin position="26"/>
        <end position="162"/>
    </location>
</feature>
<evidence type="ECO:0000313" key="6">
    <source>
        <dbReference type="Proteomes" id="UP001458880"/>
    </source>
</evidence>
<dbReference type="InterPro" id="IPR043128">
    <property type="entry name" value="Rev_trsase/Diguanyl_cyclase"/>
</dbReference>
<dbReference type="PANTHER" id="PTHR37984">
    <property type="entry name" value="PROTEIN CBG26694"/>
    <property type="match status" value="1"/>
</dbReference>
<dbReference type="Gene3D" id="3.30.70.270">
    <property type="match status" value="1"/>
</dbReference>
<keyword evidence="5" id="KW-0695">RNA-directed DNA polymerase</keyword>
<feature type="compositionally biased region" description="Polar residues" evidence="2">
    <location>
        <begin position="419"/>
        <end position="433"/>
    </location>
</feature>
<organism evidence="5 6">
    <name type="scientific">Popillia japonica</name>
    <name type="common">Japanese beetle</name>
    <dbReference type="NCBI Taxonomy" id="7064"/>
    <lineage>
        <taxon>Eukaryota</taxon>
        <taxon>Metazoa</taxon>
        <taxon>Ecdysozoa</taxon>
        <taxon>Arthropoda</taxon>
        <taxon>Hexapoda</taxon>
        <taxon>Insecta</taxon>
        <taxon>Pterygota</taxon>
        <taxon>Neoptera</taxon>
        <taxon>Endopterygota</taxon>
        <taxon>Coleoptera</taxon>
        <taxon>Polyphaga</taxon>
        <taxon>Scarabaeiformia</taxon>
        <taxon>Scarabaeidae</taxon>
        <taxon>Rutelinae</taxon>
        <taxon>Popillia</taxon>
    </lineage>
</organism>
<feature type="compositionally biased region" description="Pro residues" evidence="2">
    <location>
        <begin position="455"/>
        <end position="464"/>
    </location>
</feature>
<dbReference type="InterPro" id="IPR043502">
    <property type="entry name" value="DNA/RNA_pol_sf"/>
</dbReference>
<feature type="compositionally biased region" description="Low complexity" evidence="2">
    <location>
        <begin position="434"/>
        <end position="454"/>
    </location>
</feature>
<dbReference type="Pfam" id="PF00078">
    <property type="entry name" value="RVT_1"/>
    <property type="match status" value="1"/>
</dbReference>
<dbReference type="EMBL" id="JASPKY010000155">
    <property type="protein sequence ID" value="KAK9729945.1"/>
    <property type="molecule type" value="Genomic_DNA"/>
</dbReference>
<dbReference type="InterPro" id="IPR050951">
    <property type="entry name" value="Retrovirus_Pol_polyprotein"/>
</dbReference>
<dbReference type="Gene3D" id="3.10.10.10">
    <property type="entry name" value="HIV Type 1 Reverse Transcriptase, subunit A, domain 1"/>
    <property type="match status" value="1"/>
</dbReference>
<keyword evidence="5" id="KW-0548">Nucleotidyltransferase</keyword>
<dbReference type="SUPFAM" id="SSF56672">
    <property type="entry name" value="DNA/RNA polymerases"/>
    <property type="match status" value="1"/>
</dbReference>
<protein>
    <submittedName>
        <fullName evidence="5">RNase H-like domain found in reverse transcriptase</fullName>
    </submittedName>
</protein>
<comment type="caution">
    <text evidence="5">The sequence shown here is derived from an EMBL/GenBank/DDBJ whole genome shotgun (WGS) entry which is preliminary data.</text>
</comment>
<evidence type="ECO:0000256" key="2">
    <source>
        <dbReference type="SAM" id="MobiDB-lite"/>
    </source>
</evidence>
<dbReference type="PANTHER" id="PTHR37984:SF5">
    <property type="entry name" value="PROTEIN NYNRIN-LIKE"/>
    <property type="match status" value="1"/>
</dbReference>
<evidence type="ECO:0000259" key="4">
    <source>
        <dbReference type="Pfam" id="PF17919"/>
    </source>
</evidence>
<feature type="domain" description="Reverse transcriptase/retrotransposon-derived protein RNase H-like" evidence="4">
    <location>
        <begin position="189"/>
        <end position="250"/>
    </location>
</feature>
<dbReference type="CDD" id="cd01647">
    <property type="entry name" value="RT_LTR"/>
    <property type="match status" value="1"/>
</dbReference>
<gene>
    <name evidence="5" type="ORF">QE152_g15620</name>
</gene>
<keyword evidence="1" id="KW-0511">Multifunctional enzyme</keyword>
<keyword evidence="6" id="KW-1185">Reference proteome</keyword>
<reference evidence="5 6" key="1">
    <citation type="journal article" date="2024" name="BMC Genomics">
        <title>De novo assembly and annotation of Popillia japonica's genome with initial clues to its potential as an invasive pest.</title>
        <authorList>
            <person name="Cucini C."/>
            <person name="Boschi S."/>
            <person name="Funari R."/>
            <person name="Cardaioli E."/>
            <person name="Iannotti N."/>
            <person name="Marturano G."/>
            <person name="Paoli F."/>
            <person name="Bruttini M."/>
            <person name="Carapelli A."/>
            <person name="Frati F."/>
            <person name="Nardi F."/>
        </authorList>
    </citation>
    <scope>NUCLEOTIDE SEQUENCE [LARGE SCALE GENOMIC DNA]</scope>
    <source>
        <strain evidence="5">DMR45628</strain>
    </source>
</reference>
<dbReference type="CDD" id="cd09274">
    <property type="entry name" value="RNase_HI_RT_Ty3"/>
    <property type="match status" value="1"/>
</dbReference>
<evidence type="ECO:0000313" key="5">
    <source>
        <dbReference type="EMBL" id="KAK9729945.1"/>
    </source>
</evidence>
<proteinExistence type="predicted"/>
<dbReference type="InterPro" id="IPR041577">
    <property type="entry name" value="RT_RNaseH_2"/>
</dbReference>
<dbReference type="InterPro" id="IPR000477">
    <property type="entry name" value="RT_dom"/>
</dbReference>
<feature type="compositionally biased region" description="Polar residues" evidence="2">
    <location>
        <begin position="465"/>
        <end position="483"/>
    </location>
</feature>
<dbReference type="AlphaFoldDB" id="A0AAW1L7K8"/>
<evidence type="ECO:0000259" key="3">
    <source>
        <dbReference type="Pfam" id="PF00078"/>
    </source>
</evidence>
<keyword evidence="5" id="KW-0808">Transferase</keyword>